<evidence type="ECO:0000313" key="13">
    <source>
        <dbReference type="Proteomes" id="UP000824120"/>
    </source>
</evidence>
<evidence type="ECO:0000256" key="5">
    <source>
        <dbReference type="ARBA" id="ARBA00023016"/>
    </source>
</evidence>
<evidence type="ECO:0000259" key="11">
    <source>
        <dbReference type="SMART" id="SM00415"/>
    </source>
</evidence>
<dbReference type="PANTHER" id="PTHR10015">
    <property type="entry name" value="HEAT SHOCK TRANSCRIPTION FACTOR"/>
    <property type="match status" value="1"/>
</dbReference>
<keyword evidence="7" id="KW-0804">Transcription</keyword>
<dbReference type="Gene3D" id="1.10.10.10">
    <property type="entry name" value="Winged helix-like DNA-binding domain superfamily/Winged helix DNA-binding domain"/>
    <property type="match status" value="1"/>
</dbReference>
<keyword evidence="4" id="KW-0805">Transcription regulation</keyword>
<dbReference type="GO" id="GO:0005634">
    <property type="term" value="C:nucleus"/>
    <property type="evidence" value="ECO:0007669"/>
    <property type="project" value="UniProtKB-SubCell"/>
</dbReference>
<evidence type="ECO:0000256" key="9">
    <source>
        <dbReference type="RuleBase" id="RU004020"/>
    </source>
</evidence>
<comment type="subcellular location">
    <subcellularLocation>
        <location evidence="1">Nucleus</location>
    </subcellularLocation>
</comment>
<keyword evidence="3" id="KW-0597">Phosphoprotein</keyword>
<feature type="domain" description="HSF-type DNA-binding" evidence="11">
    <location>
        <begin position="28"/>
        <end position="121"/>
    </location>
</feature>
<dbReference type="InterPro" id="IPR036390">
    <property type="entry name" value="WH_DNA-bd_sf"/>
</dbReference>
<evidence type="ECO:0000256" key="10">
    <source>
        <dbReference type="SAM" id="MobiDB-lite"/>
    </source>
</evidence>
<feature type="non-terminal residue" evidence="12">
    <location>
        <position position="1"/>
    </location>
</feature>
<evidence type="ECO:0000256" key="1">
    <source>
        <dbReference type="ARBA" id="ARBA00004123"/>
    </source>
</evidence>
<accession>A0A9J5XHZ6</accession>
<dbReference type="Proteomes" id="UP000824120">
    <property type="component" value="Chromosome 9"/>
</dbReference>
<dbReference type="PRINTS" id="PR00056">
    <property type="entry name" value="HSFDOMAIN"/>
</dbReference>
<dbReference type="InterPro" id="IPR000232">
    <property type="entry name" value="HSF_DNA-bd"/>
</dbReference>
<gene>
    <name evidence="12" type="ORF">H5410_047002</name>
</gene>
<evidence type="ECO:0000256" key="6">
    <source>
        <dbReference type="ARBA" id="ARBA00023125"/>
    </source>
</evidence>
<comment type="similarity">
    <text evidence="9">Belongs to the HSF family.</text>
</comment>
<dbReference type="GO" id="GO:0000978">
    <property type="term" value="F:RNA polymerase II cis-regulatory region sequence-specific DNA binding"/>
    <property type="evidence" value="ECO:0007669"/>
    <property type="project" value="TreeGrafter"/>
</dbReference>
<dbReference type="EMBL" id="JACXVP010000009">
    <property type="protein sequence ID" value="KAG5586568.1"/>
    <property type="molecule type" value="Genomic_DNA"/>
</dbReference>
<keyword evidence="6" id="KW-0238">DNA-binding</keyword>
<sequence>GLKPETSNKYEYFVQLGIMVKSFENGVSVAPFLLKCYEMVEDESTDGLISWNQSEKSFIIWDVPKFSSELLPKYFKHSNFSSFIRQLNIYGFHKTDTDRWEFLNDSFVKGQKHFLKNIVRRKQSSVAQKKPSQLEEIKSCTSEECKNLELWKEVENLKDERNVLTQELVKLKEHQQNSESKLILLREQLKVREKNQQQMLSFIVMAMQSPSFLVQFFQPKENSWCMSENGNNILSEVEDDCVDTPSDRAIVRYHPPTHEEAAEPPLCSEPEPALDSQKPMELDFSSNELKDMFSNIDFFSGLMDEKLLAFENRVPLTLPYYPDDDNLLEQLLLSSPITDNKEGEVIDNQACSHAGMETDLSFQPIESGTFSGSEESFHSLEDKKMEMALLETQSDNLSNMDILTEQLGHSKF</sequence>
<organism evidence="12 13">
    <name type="scientific">Solanum commersonii</name>
    <name type="common">Commerson's wild potato</name>
    <name type="synonym">Commerson's nightshade</name>
    <dbReference type="NCBI Taxonomy" id="4109"/>
    <lineage>
        <taxon>Eukaryota</taxon>
        <taxon>Viridiplantae</taxon>
        <taxon>Streptophyta</taxon>
        <taxon>Embryophyta</taxon>
        <taxon>Tracheophyta</taxon>
        <taxon>Spermatophyta</taxon>
        <taxon>Magnoliopsida</taxon>
        <taxon>eudicotyledons</taxon>
        <taxon>Gunneridae</taxon>
        <taxon>Pentapetalae</taxon>
        <taxon>asterids</taxon>
        <taxon>lamiids</taxon>
        <taxon>Solanales</taxon>
        <taxon>Solanaceae</taxon>
        <taxon>Solanoideae</taxon>
        <taxon>Solaneae</taxon>
        <taxon>Solanum</taxon>
    </lineage>
</organism>
<evidence type="ECO:0000256" key="8">
    <source>
        <dbReference type="ARBA" id="ARBA00023242"/>
    </source>
</evidence>
<protein>
    <recommendedName>
        <fullName evidence="11">HSF-type DNA-binding domain-containing protein</fullName>
    </recommendedName>
</protein>
<name>A0A9J5XHZ6_SOLCO</name>
<dbReference type="GO" id="GO:0003700">
    <property type="term" value="F:DNA-binding transcription factor activity"/>
    <property type="evidence" value="ECO:0007669"/>
    <property type="project" value="InterPro"/>
</dbReference>
<comment type="subunit">
    <text evidence="2">Homotrimer.</text>
</comment>
<feature type="region of interest" description="Disordered" evidence="10">
    <location>
        <begin position="257"/>
        <end position="278"/>
    </location>
</feature>
<evidence type="ECO:0000256" key="3">
    <source>
        <dbReference type="ARBA" id="ARBA00022553"/>
    </source>
</evidence>
<evidence type="ECO:0000256" key="4">
    <source>
        <dbReference type="ARBA" id="ARBA00023015"/>
    </source>
</evidence>
<evidence type="ECO:0000256" key="7">
    <source>
        <dbReference type="ARBA" id="ARBA00023163"/>
    </source>
</evidence>
<reference evidence="12 13" key="1">
    <citation type="submission" date="2020-09" db="EMBL/GenBank/DDBJ databases">
        <title>De no assembly of potato wild relative species, Solanum commersonii.</title>
        <authorList>
            <person name="Cho K."/>
        </authorList>
    </citation>
    <scope>NUCLEOTIDE SEQUENCE [LARGE SCALE GENOMIC DNA]</scope>
    <source>
        <strain evidence="12">LZ3.2</strain>
        <tissue evidence="12">Leaf</tissue>
    </source>
</reference>
<evidence type="ECO:0000313" key="12">
    <source>
        <dbReference type="EMBL" id="KAG5586568.1"/>
    </source>
</evidence>
<proteinExistence type="inferred from homology"/>
<keyword evidence="5" id="KW-0346">Stress response</keyword>
<keyword evidence="8" id="KW-0539">Nucleus</keyword>
<dbReference type="InterPro" id="IPR036388">
    <property type="entry name" value="WH-like_DNA-bd_sf"/>
</dbReference>
<dbReference type="SUPFAM" id="SSF46785">
    <property type="entry name" value="Winged helix' DNA-binding domain"/>
    <property type="match status" value="1"/>
</dbReference>
<comment type="caution">
    <text evidence="12">The sequence shown here is derived from an EMBL/GenBank/DDBJ whole genome shotgun (WGS) entry which is preliminary data.</text>
</comment>
<keyword evidence="13" id="KW-1185">Reference proteome</keyword>
<dbReference type="PANTHER" id="PTHR10015:SF325">
    <property type="entry name" value="HEAT STRESS TRANSCRIPTION FACTOR A-8"/>
    <property type="match status" value="1"/>
</dbReference>
<dbReference type="FunFam" id="1.10.10.10:FF:000037">
    <property type="entry name" value="Heat stress transcription factor B-4"/>
    <property type="match status" value="1"/>
</dbReference>
<dbReference type="OrthoDB" id="60033at2759"/>
<evidence type="ECO:0000256" key="2">
    <source>
        <dbReference type="ARBA" id="ARBA00011233"/>
    </source>
</evidence>
<dbReference type="GO" id="GO:0034605">
    <property type="term" value="P:cellular response to heat"/>
    <property type="evidence" value="ECO:0007669"/>
    <property type="project" value="TreeGrafter"/>
</dbReference>
<dbReference type="AlphaFoldDB" id="A0A9J5XHZ6"/>
<dbReference type="Pfam" id="PF00447">
    <property type="entry name" value="HSF_DNA-bind"/>
    <property type="match status" value="1"/>
</dbReference>
<dbReference type="GO" id="GO:0006357">
    <property type="term" value="P:regulation of transcription by RNA polymerase II"/>
    <property type="evidence" value="ECO:0007669"/>
    <property type="project" value="TreeGrafter"/>
</dbReference>
<dbReference type="SMART" id="SM00415">
    <property type="entry name" value="HSF"/>
    <property type="match status" value="1"/>
</dbReference>